<name>A0A1G1Z6L1_9BACT</name>
<dbReference type="AlphaFoldDB" id="A0A1G1Z6L1"/>
<dbReference type="Proteomes" id="UP000178808">
    <property type="component" value="Unassembled WGS sequence"/>
</dbReference>
<organism evidence="1 2">
    <name type="scientific">Candidatus Colwellbacteria bacterium RIFCSPLOWO2_02_FULL_44_20b</name>
    <dbReference type="NCBI Taxonomy" id="1797691"/>
    <lineage>
        <taxon>Bacteria</taxon>
        <taxon>Candidatus Colwelliibacteriota</taxon>
    </lineage>
</organism>
<reference evidence="1 2" key="1">
    <citation type="journal article" date="2016" name="Nat. Commun.">
        <title>Thousands of microbial genomes shed light on interconnected biogeochemical processes in an aquifer system.</title>
        <authorList>
            <person name="Anantharaman K."/>
            <person name="Brown C.T."/>
            <person name="Hug L.A."/>
            <person name="Sharon I."/>
            <person name="Castelle C.J."/>
            <person name="Probst A.J."/>
            <person name="Thomas B.C."/>
            <person name="Singh A."/>
            <person name="Wilkins M.J."/>
            <person name="Karaoz U."/>
            <person name="Brodie E.L."/>
            <person name="Williams K.H."/>
            <person name="Hubbard S.S."/>
            <person name="Banfield J.F."/>
        </authorList>
    </citation>
    <scope>NUCLEOTIDE SEQUENCE [LARGE SCALE GENOMIC DNA]</scope>
</reference>
<evidence type="ECO:0000313" key="2">
    <source>
        <dbReference type="Proteomes" id="UP000178808"/>
    </source>
</evidence>
<gene>
    <name evidence="1" type="ORF">A3I31_03005</name>
</gene>
<accession>A0A1G1Z6L1</accession>
<protein>
    <submittedName>
        <fullName evidence="1">Uncharacterized protein</fullName>
    </submittedName>
</protein>
<comment type="caution">
    <text evidence="1">The sequence shown here is derived from an EMBL/GenBank/DDBJ whole genome shotgun (WGS) entry which is preliminary data.</text>
</comment>
<sequence length="147" mass="16548">MQENPENLIDSIKKDKVVLWIKTTRFWDNWQNGENHCFNGGCCKALVELVGHLEDRKRLTPIVCTAIALSIPCRDVDKECSNAQLYILKERFEATYPLKATNLEKIEIEVALGAKVVAAIQTALSSFDKAIQSFTEVVTLNQSLKHA</sequence>
<dbReference type="EMBL" id="MHIZ01000024">
    <property type="protein sequence ID" value="OGY60079.1"/>
    <property type="molecule type" value="Genomic_DNA"/>
</dbReference>
<evidence type="ECO:0000313" key="1">
    <source>
        <dbReference type="EMBL" id="OGY60079.1"/>
    </source>
</evidence>
<proteinExistence type="predicted"/>